<organism evidence="1 2">
    <name type="scientific">Sphagnum jensenii</name>
    <dbReference type="NCBI Taxonomy" id="128206"/>
    <lineage>
        <taxon>Eukaryota</taxon>
        <taxon>Viridiplantae</taxon>
        <taxon>Streptophyta</taxon>
        <taxon>Embryophyta</taxon>
        <taxon>Bryophyta</taxon>
        <taxon>Sphagnophytina</taxon>
        <taxon>Sphagnopsida</taxon>
        <taxon>Sphagnales</taxon>
        <taxon>Sphagnaceae</taxon>
        <taxon>Sphagnum</taxon>
    </lineage>
</organism>
<sequence>MLSWMLKHRVRLFQRIEKKHPHQAPSAMWWIIASGIVPVGEEINKLFVKLQGNLLVLSQQREMIANTITSIISMWNIHKTAAEPPDGYDAQLYYINADWWVEFDTVTDCIAEHGGSFSRDRFEELDVNEQQLVHHEIPGYVVDLVANMSQIIAQRDSNNLASIEEAPSVMPGEIASMSHRQFLKDVLDLLRVRLKESGWTEIEIDQAEQDHRDYRYAYMNEPLLKSKIDNLAVATDFNVAWNVVDDRFMDMRAVLAGLATVFHNSTSVVEGDFSIAKWERNPTRLSLANLSLEGIFQCKQTELLRSIPV</sequence>
<evidence type="ECO:0000313" key="2">
    <source>
        <dbReference type="Proteomes" id="UP001497444"/>
    </source>
</evidence>
<accession>A0ABP0W6E8</accession>
<proteinExistence type="predicted"/>
<gene>
    <name evidence="1" type="ORF">CSSPJE1EN1_LOCUS7834</name>
</gene>
<reference evidence="1" key="1">
    <citation type="submission" date="2024-02" db="EMBL/GenBank/DDBJ databases">
        <authorList>
            <consortium name="ELIXIR-Norway"/>
            <consortium name="Elixir Norway"/>
        </authorList>
    </citation>
    <scope>NUCLEOTIDE SEQUENCE</scope>
</reference>
<evidence type="ECO:0000313" key="1">
    <source>
        <dbReference type="EMBL" id="CAK9262356.1"/>
    </source>
</evidence>
<dbReference type="PANTHER" id="PTHR37067:SF3">
    <property type="entry name" value="PX DOMAIN-CONTAINING PROTEIN"/>
    <property type="match status" value="1"/>
</dbReference>
<name>A0ABP0W6E8_9BRYO</name>
<protein>
    <submittedName>
        <fullName evidence="1">Uncharacterized protein</fullName>
    </submittedName>
</protein>
<keyword evidence="2" id="KW-1185">Reference proteome</keyword>
<dbReference type="PANTHER" id="PTHR37067">
    <property type="entry name" value="PX DOMAIN-CONTAINING PROTEIN"/>
    <property type="match status" value="1"/>
</dbReference>
<dbReference type="Proteomes" id="UP001497444">
    <property type="component" value="Chromosome 14"/>
</dbReference>
<dbReference type="EMBL" id="OZ020109">
    <property type="protein sequence ID" value="CAK9262356.1"/>
    <property type="molecule type" value="Genomic_DNA"/>
</dbReference>